<evidence type="ECO:0000313" key="13">
    <source>
        <dbReference type="Proteomes" id="UP000035062"/>
    </source>
</evidence>
<keyword evidence="4" id="KW-0410">Iron transport</keyword>
<keyword evidence="13" id="KW-1185">Reference proteome</keyword>
<evidence type="ECO:0000313" key="12">
    <source>
        <dbReference type="EMBL" id="EIW89864.1"/>
    </source>
</evidence>
<evidence type="ECO:0000256" key="3">
    <source>
        <dbReference type="ARBA" id="ARBA00022448"/>
    </source>
</evidence>
<dbReference type="Pfam" id="PF16916">
    <property type="entry name" value="ZT_dimer"/>
    <property type="match status" value="1"/>
</dbReference>
<dbReference type="Gene3D" id="1.20.1510.10">
    <property type="entry name" value="Cation efflux protein transmembrane domain"/>
    <property type="match status" value="1"/>
</dbReference>
<dbReference type="GO" id="GO:0005886">
    <property type="term" value="C:plasma membrane"/>
    <property type="evidence" value="ECO:0007669"/>
    <property type="project" value="TreeGrafter"/>
</dbReference>
<keyword evidence="6" id="KW-0864">Zinc transport</keyword>
<dbReference type="InterPro" id="IPR002524">
    <property type="entry name" value="Cation_efflux"/>
</dbReference>
<evidence type="ECO:0000256" key="6">
    <source>
        <dbReference type="ARBA" id="ARBA00022906"/>
    </source>
</evidence>
<dbReference type="AlphaFoldDB" id="I9P4V1"/>
<evidence type="ECO:0000259" key="11">
    <source>
        <dbReference type="Pfam" id="PF16916"/>
    </source>
</evidence>
<feature type="transmembrane region" description="Helical" evidence="9">
    <location>
        <begin position="80"/>
        <end position="98"/>
    </location>
</feature>
<dbReference type="RefSeq" id="WP_008983810.1">
    <property type="nucleotide sequence ID" value="NZ_AKKU01000010.1"/>
</dbReference>
<dbReference type="NCBIfam" id="TIGR01297">
    <property type="entry name" value="CDF"/>
    <property type="match status" value="1"/>
</dbReference>
<accession>I9P4V1</accession>
<organism evidence="12 13">
    <name type="scientific">Alishewanella agri BL06</name>
    <dbReference type="NCBI Taxonomy" id="1195246"/>
    <lineage>
        <taxon>Bacteria</taxon>
        <taxon>Pseudomonadati</taxon>
        <taxon>Pseudomonadota</taxon>
        <taxon>Gammaproteobacteria</taxon>
        <taxon>Alteromonadales</taxon>
        <taxon>Alteromonadaceae</taxon>
        <taxon>Alishewanella</taxon>
    </lineage>
</organism>
<dbReference type="GO" id="GO:0015086">
    <property type="term" value="F:cadmium ion transmembrane transporter activity"/>
    <property type="evidence" value="ECO:0007669"/>
    <property type="project" value="TreeGrafter"/>
</dbReference>
<keyword evidence="5 9" id="KW-0812">Transmembrane</keyword>
<evidence type="ECO:0000256" key="4">
    <source>
        <dbReference type="ARBA" id="ARBA00022496"/>
    </source>
</evidence>
<evidence type="ECO:0000256" key="8">
    <source>
        <dbReference type="ARBA" id="ARBA00023136"/>
    </source>
</evidence>
<dbReference type="PATRIC" id="fig|1195246.3.peg.873"/>
<keyword evidence="6" id="KW-0862">Zinc</keyword>
<keyword evidence="6" id="KW-0406">Ion transport</keyword>
<dbReference type="SUPFAM" id="SSF160240">
    <property type="entry name" value="Cation efflux protein cytoplasmic domain-like"/>
    <property type="match status" value="1"/>
</dbReference>
<keyword evidence="7 9" id="KW-1133">Transmembrane helix</keyword>
<dbReference type="GO" id="GO:0015341">
    <property type="term" value="F:zinc efflux antiporter activity"/>
    <property type="evidence" value="ECO:0007669"/>
    <property type="project" value="TreeGrafter"/>
</dbReference>
<comment type="caution">
    <text evidence="12">The sequence shown here is derived from an EMBL/GenBank/DDBJ whole genome shotgun (WGS) entry which is preliminary data.</text>
</comment>
<feature type="domain" description="Cation efflux protein cytoplasmic" evidence="11">
    <location>
        <begin position="209"/>
        <end position="284"/>
    </location>
</feature>
<proteinExistence type="inferred from homology"/>
<keyword evidence="8 9" id="KW-0472">Membrane</keyword>
<dbReference type="Proteomes" id="UP000035062">
    <property type="component" value="Unassembled WGS sequence"/>
</dbReference>
<dbReference type="GO" id="GO:0006882">
    <property type="term" value="P:intracellular zinc ion homeostasis"/>
    <property type="evidence" value="ECO:0007669"/>
    <property type="project" value="TreeGrafter"/>
</dbReference>
<dbReference type="Pfam" id="PF01545">
    <property type="entry name" value="Cation_efflux"/>
    <property type="match status" value="1"/>
</dbReference>
<dbReference type="GO" id="GO:0015093">
    <property type="term" value="F:ferrous iron transmembrane transporter activity"/>
    <property type="evidence" value="ECO:0007669"/>
    <property type="project" value="TreeGrafter"/>
</dbReference>
<name>I9P4V1_9ALTE</name>
<dbReference type="PANTHER" id="PTHR43840:SF15">
    <property type="entry name" value="MITOCHONDRIAL METAL TRANSPORTER 1-RELATED"/>
    <property type="match status" value="1"/>
</dbReference>
<protein>
    <submittedName>
        <fullName evidence="12">Cation efflux family protein</fullName>
    </submittedName>
</protein>
<evidence type="ECO:0000256" key="7">
    <source>
        <dbReference type="ARBA" id="ARBA00022989"/>
    </source>
</evidence>
<evidence type="ECO:0000256" key="9">
    <source>
        <dbReference type="SAM" id="Phobius"/>
    </source>
</evidence>
<dbReference type="STRING" id="1195246.AGRI_04436"/>
<dbReference type="eggNOG" id="COG0053">
    <property type="taxonomic scope" value="Bacteria"/>
</dbReference>
<keyword evidence="3" id="KW-0813">Transport</keyword>
<evidence type="ECO:0000256" key="1">
    <source>
        <dbReference type="ARBA" id="ARBA00004141"/>
    </source>
</evidence>
<dbReference type="InterPro" id="IPR050291">
    <property type="entry name" value="CDF_Transporter"/>
</dbReference>
<gene>
    <name evidence="12" type="ORF">AGRI_04436</name>
</gene>
<sequence length="285" mass="30620">MPRLRPRQLLALSLLAGFLTMALKTLAWYLTDSVGFLSDALESLVNVTGAGFALWMVTIARRPADDGHPFGHSKAEYFSAAFEGGMIFLAALAILFTAGERLLNPQPINALGLGTILTVLASLLNLAVGLLLIRGGKDWHSPALEGDGKHLLTDVWTTAGVVLGVALAVIFEKNWLDPLVAILVALHILREGGRILHKAINGLMDNALPAERIAQINVSLADIGGPEVQFTNLRTRTAATQAFAQADLLVPGHWSVERAHQLADQAEQQLASQNVQLVVHIEPHP</sequence>
<evidence type="ECO:0000256" key="5">
    <source>
        <dbReference type="ARBA" id="ARBA00022692"/>
    </source>
</evidence>
<dbReference type="SUPFAM" id="SSF161111">
    <property type="entry name" value="Cation efflux protein transmembrane domain-like"/>
    <property type="match status" value="1"/>
</dbReference>
<comment type="subcellular location">
    <subcellularLocation>
        <location evidence="1">Membrane</location>
        <topology evidence="1">Multi-pass membrane protein</topology>
    </subcellularLocation>
</comment>
<dbReference type="Gene3D" id="3.30.70.1350">
    <property type="entry name" value="Cation efflux protein, cytoplasmic domain"/>
    <property type="match status" value="1"/>
</dbReference>
<reference evidence="12 13" key="1">
    <citation type="journal article" date="2012" name="J. Bacteriol.">
        <title>Genome Sequence of Pectin-Degrading Alishewanella agri, Isolated from Landfill Soil.</title>
        <authorList>
            <person name="Kim J."/>
            <person name="Jung J."/>
            <person name="Sung J.S."/>
            <person name="Chun J."/>
            <person name="Park W."/>
        </authorList>
    </citation>
    <scope>NUCLEOTIDE SEQUENCE [LARGE SCALE GENOMIC DNA]</scope>
    <source>
        <strain evidence="12 13">BL06</strain>
    </source>
</reference>
<dbReference type="InterPro" id="IPR036837">
    <property type="entry name" value="Cation_efflux_CTD_sf"/>
</dbReference>
<dbReference type="PANTHER" id="PTHR43840">
    <property type="entry name" value="MITOCHONDRIAL METAL TRANSPORTER 1-RELATED"/>
    <property type="match status" value="1"/>
</dbReference>
<dbReference type="EMBL" id="AKKU01000010">
    <property type="protein sequence ID" value="EIW89864.1"/>
    <property type="molecule type" value="Genomic_DNA"/>
</dbReference>
<evidence type="ECO:0000256" key="2">
    <source>
        <dbReference type="ARBA" id="ARBA00010212"/>
    </source>
</evidence>
<evidence type="ECO:0000259" key="10">
    <source>
        <dbReference type="Pfam" id="PF01545"/>
    </source>
</evidence>
<comment type="similarity">
    <text evidence="2">Belongs to the cation diffusion facilitator (CDF) transporter (TC 2.A.4) family. FieF subfamily.</text>
</comment>
<feature type="domain" description="Cation efflux protein transmembrane" evidence="10">
    <location>
        <begin position="11"/>
        <end position="204"/>
    </location>
</feature>
<dbReference type="InterPro" id="IPR027470">
    <property type="entry name" value="Cation_efflux_CTD"/>
</dbReference>
<feature type="transmembrane region" description="Helical" evidence="9">
    <location>
        <begin position="110"/>
        <end position="133"/>
    </location>
</feature>
<dbReference type="InterPro" id="IPR058533">
    <property type="entry name" value="Cation_efflux_TM"/>
</dbReference>
<keyword evidence="4" id="KW-0408">Iron</keyword>
<dbReference type="InterPro" id="IPR027469">
    <property type="entry name" value="Cation_efflux_TMD_sf"/>
</dbReference>